<dbReference type="InterPro" id="IPR013792">
    <property type="entry name" value="RNA3'P_cycl/enolpyr_Trfase_a/b"/>
</dbReference>
<dbReference type="Pfam" id="PF01137">
    <property type="entry name" value="RTC"/>
    <property type="match status" value="1"/>
</dbReference>
<dbReference type="GO" id="GO:0006396">
    <property type="term" value="P:RNA processing"/>
    <property type="evidence" value="ECO:0007669"/>
    <property type="project" value="InterPro"/>
</dbReference>
<sequence>MEAEAIEIDGRTGEGGGQLVRVACALAAVTSQAIKVINVRGNREGPRLKSQHVTSLTWLTKATNAEVTGLTVGSHTVEFRPRLKPWDLKSRKIKIDAESSAASTLLIFQAIFPFLLFASNDRGDPIQVTITGGTNVSFSLSYEYLDQVLLPSLERMFGIKVERTLKNRGWSLGKVTRGTVLFKLHPLKADEPLRLLQSDSDWTDDDLEVVAVDASIVAPVAMHGSLCECLSQDLGDFFPGADVTFKVVEDSGEDTRVYVLLVAKSEAGPIWGRDILTSIPKKSRGKDKNAGAKATASFSESVARKVSKDLFAEVSSGGVVDEFLQDQLVIFQALAEDRSSFPRTGIIPSETGTVGTDPTAAALEEALQDLDLDLGTRERKDKTDEPFGEGSTHTQTARWVVAKLLPQVRFFNKGRICEGVGMVSERKYPEQQLSRSS</sequence>
<dbReference type="PANTHER" id="PTHR11096:SF0">
    <property type="entry name" value="RNA 3'-TERMINAL PHOSPHATE CYCLASE"/>
    <property type="match status" value="1"/>
</dbReference>
<dbReference type="GO" id="GO:0003963">
    <property type="term" value="F:RNA-3'-phosphate cyclase activity"/>
    <property type="evidence" value="ECO:0007669"/>
    <property type="project" value="TreeGrafter"/>
</dbReference>
<dbReference type="InterPro" id="IPR036553">
    <property type="entry name" value="RPTC_insert"/>
</dbReference>
<dbReference type="InterPro" id="IPR037136">
    <property type="entry name" value="RNA3'_phos_cyclase_dom_sf"/>
</dbReference>
<evidence type="ECO:0000313" key="3">
    <source>
        <dbReference type="EMBL" id="KAK4447503.1"/>
    </source>
</evidence>
<dbReference type="PANTHER" id="PTHR11096">
    <property type="entry name" value="RNA 3' TERMINAL PHOSPHATE CYCLASE"/>
    <property type="match status" value="1"/>
</dbReference>
<proteinExistence type="predicted"/>
<dbReference type="EMBL" id="MU865949">
    <property type="protein sequence ID" value="KAK4447503.1"/>
    <property type="molecule type" value="Genomic_DNA"/>
</dbReference>
<evidence type="ECO:0000259" key="2">
    <source>
        <dbReference type="Pfam" id="PF01137"/>
    </source>
</evidence>
<keyword evidence="4" id="KW-1185">Reference proteome</keyword>
<comment type="caution">
    <text evidence="3">The sequence shown here is derived from an EMBL/GenBank/DDBJ whole genome shotgun (WGS) entry which is preliminary data.</text>
</comment>
<dbReference type="Gene3D" id="3.65.10.20">
    <property type="entry name" value="RNA 3'-terminal phosphate cyclase domain"/>
    <property type="match status" value="1"/>
</dbReference>
<dbReference type="InterPro" id="IPR023797">
    <property type="entry name" value="RNA3'_phos_cyclase_dom"/>
</dbReference>
<feature type="region of interest" description="Disordered" evidence="1">
    <location>
        <begin position="374"/>
        <end position="393"/>
    </location>
</feature>
<dbReference type="InterPro" id="IPR000228">
    <property type="entry name" value="RNA3'_term_phos_cyc"/>
</dbReference>
<protein>
    <submittedName>
        <fullName evidence="3">RNA 3'-terminal phosphate cyclase-domain-containing protein</fullName>
    </submittedName>
</protein>
<dbReference type="AlphaFoldDB" id="A0AAV9GGB9"/>
<organism evidence="3 4">
    <name type="scientific">Podospora aff. communis PSN243</name>
    <dbReference type="NCBI Taxonomy" id="3040156"/>
    <lineage>
        <taxon>Eukaryota</taxon>
        <taxon>Fungi</taxon>
        <taxon>Dikarya</taxon>
        <taxon>Ascomycota</taxon>
        <taxon>Pezizomycotina</taxon>
        <taxon>Sordariomycetes</taxon>
        <taxon>Sordariomycetidae</taxon>
        <taxon>Sordariales</taxon>
        <taxon>Podosporaceae</taxon>
        <taxon>Podospora</taxon>
    </lineage>
</organism>
<accession>A0AAV9GGB9</accession>
<dbReference type="Proteomes" id="UP001321760">
    <property type="component" value="Unassembled WGS sequence"/>
</dbReference>
<reference evidence="3" key="2">
    <citation type="submission" date="2023-05" db="EMBL/GenBank/DDBJ databases">
        <authorList>
            <consortium name="Lawrence Berkeley National Laboratory"/>
            <person name="Steindorff A."/>
            <person name="Hensen N."/>
            <person name="Bonometti L."/>
            <person name="Westerberg I."/>
            <person name="Brannstrom I.O."/>
            <person name="Guillou S."/>
            <person name="Cros-Aarteil S."/>
            <person name="Calhoun S."/>
            <person name="Haridas S."/>
            <person name="Kuo A."/>
            <person name="Mondo S."/>
            <person name="Pangilinan J."/>
            <person name="Riley R."/>
            <person name="Labutti K."/>
            <person name="Andreopoulos B."/>
            <person name="Lipzen A."/>
            <person name="Chen C."/>
            <person name="Yanf M."/>
            <person name="Daum C."/>
            <person name="Ng V."/>
            <person name="Clum A."/>
            <person name="Ohm R."/>
            <person name="Martin F."/>
            <person name="Silar P."/>
            <person name="Natvig D."/>
            <person name="Lalanne C."/>
            <person name="Gautier V."/>
            <person name="Ament-Velasquez S.L."/>
            <person name="Kruys A."/>
            <person name="Hutchinson M.I."/>
            <person name="Powell A.J."/>
            <person name="Barry K."/>
            <person name="Miller A.N."/>
            <person name="Grigoriev I.V."/>
            <person name="Debuchy R."/>
            <person name="Gladieux P."/>
            <person name="Thoren M.H."/>
            <person name="Johannesson H."/>
        </authorList>
    </citation>
    <scope>NUCLEOTIDE SEQUENCE</scope>
    <source>
        <strain evidence="3">PSN243</strain>
    </source>
</reference>
<evidence type="ECO:0000313" key="4">
    <source>
        <dbReference type="Proteomes" id="UP001321760"/>
    </source>
</evidence>
<dbReference type="GO" id="GO:0005634">
    <property type="term" value="C:nucleus"/>
    <property type="evidence" value="ECO:0007669"/>
    <property type="project" value="TreeGrafter"/>
</dbReference>
<dbReference type="Gene3D" id="3.30.360.20">
    <property type="entry name" value="RNA 3'-terminal phosphate cyclase, insert domain"/>
    <property type="match status" value="1"/>
</dbReference>
<feature type="domain" description="RNA 3'-terminal phosphate cyclase" evidence="2">
    <location>
        <begin position="13"/>
        <end position="341"/>
    </location>
</feature>
<evidence type="ECO:0000256" key="1">
    <source>
        <dbReference type="SAM" id="MobiDB-lite"/>
    </source>
</evidence>
<dbReference type="SUPFAM" id="SSF55205">
    <property type="entry name" value="EPT/RTPC-like"/>
    <property type="match status" value="1"/>
</dbReference>
<feature type="compositionally biased region" description="Basic and acidic residues" evidence="1">
    <location>
        <begin position="374"/>
        <end position="385"/>
    </location>
</feature>
<reference evidence="3" key="1">
    <citation type="journal article" date="2023" name="Mol. Phylogenet. Evol.">
        <title>Genome-scale phylogeny and comparative genomics of the fungal order Sordariales.</title>
        <authorList>
            <person name="Hensen N."/>
            <person name="Bonometti L."/>
            <person name="Westerberg I."/>
            <person name="Brannstrom I.O."/>
            <person name="Guillou S."/>
            <person name="Cros-Aarteil S."/>
            <person name="Calhoun S."/>
            <person name="Haridas S."/>
            <person name="Kuo A."/>
            <person name="Mondo S."/>
            <person name="Pangilinan J."/>
            <person name="Riley R."/>
            <person name="LaButti K."/>
            <person name="Andreopoulos B."/>
            <person name="Lipzen A."/>
            <person name="Chen C."/>
            <person name="Yan M."/>
            <person name="Daum C."/>
            <person name="Ng V."/>
            <person name="Clum A."/>
            <person name="Steindorff A."/>
            <person name="Ohm R.A."/>
            <person name="Martin F."/>
            <person name="Silar P."/>
            <person name="Natvig D.O."/>
            <person name="Lalanne C."/>
            <person name="Gautier V."/>
            <person name="Ament-Velasquez S.L."/>
            <person name="Kruys A."/>
            <person name="Hutchinson M.I."/>
            <person name="Powell A.J."/>
            <person name="Barry K."/>
            <person name="Miller A.N."/>
            <person name="Grigoriev I.V."/>
            <person name="Debuchy R."/>
            <person name="Gladieux P."/>
            <person name="Hiltunen Thoren M."/>
            <person name="Johannesson H."/>
        </authorList>
    </citation>
    <scope>NUCLEOTIDE SEQUENCE</scope>
    <source>
        <strain evidence="3">PSN243</strain>
    </source>
</reference>
<gene>
    <name evidence="3" type="ORF">QBC34DRAFT_329786</name>
</gene>
<name>A0AAV9GGB9_9PEZI</name>